<dbReference type="Gene3D" id="3.40.50.720">
    <property type="entry name" value="NAD(P)-binding Rossmann-like Domain"/>
    <property type="match status" value="1"/>
</dbReference>
<dbReference type="InterPro" id="IPR051609">
    <property type="entry name" value="NmrA/Isoflavone_reductase-like"/>
</dbReference>
<dbReference type="PANTHER" id="PTHR47706">
    <property type="entry name" value="NMRA-LIKE FAMILY PROTEIN"/>
    <property type="match status" value="1"/>
</dbReference>
<proteinExistence type="inferred from homology"/>
<evidence type="ECO:0000313" key="6">
    <source>
        <dbReference type="Proteomes" id="UP000244855"/>
    </source>
</evidence>
<dbReference type="InterPro" id="IPR036291">
    <property type="entry name" value="NAD(P)-bd_dom_sf"/>
</dbReference>
<dbReference type="Proteomes" id="UP000244855">
    <property type="component" value="Unassembled WGS sequence"/>
</dbReference>
<sequence length="319" mass="35585">MVRIAVAGGTGNVATELLRAPLASGKHEVTILTRGSPPATSNSPNVSYKQVNYHDRDALTEALKGIDVCLSFLITHLDTDNKIQKNLIHACIAAGVRRFSPSEWSIKNNADVSGYANKDAIAAYLSTLPETSSSNPKLEYCLFQPSIFMDYFAHPSPLSPNLITYPFFIDFDSRHALILDDGDQPIAFTAIHDISNMLALALDDPRSWPKIGGMRGARTTFNEILALGKKLRGGEWTVEKVLSEDIKRDLLKTNWVPQMTHPVVPLETRESYSREFVIMFFRGILSGGLDVGTEWNERFPEYEFMGLEEYLKQAWEGKA</sequence>
<keyword evidence="6" id="KW-1185">Reference proteome</keyword>
<name>A0A2V1ECY9_9PLEO</name>
<dbReference type="AlphaFoldDB" id="A0A2V1ECY9"/>
<reference evidence="5 6" key="1">
    <citation type="journal article" date="2018" name="Sci. Rep.">
        <title>Comparative genomics provides insights into the lifestyle and reveals functional heterogeneity of dark septate endophytic fungi.</title>
        <authorList>
            <person name="Knapp D.G."/>
            <person name="Nemeth J.B."/>
            <person name="Barry K."/>
            <person name="Hainaut M."/>
            <person name="Henrissat B."/>
            <person name="Johnson J."/>
            <person name="Kuo A."/>
            <person name="Lim J.H.P."/>
            <person name="Lipzen A."/>
            <person name="Nolan M."/>
            <person name="Ohm R.A."/>
            <person name="Tamas L."/>
            <person name="Grigoriev I.V."/>
            <person name="Spatafora J.W."/>
            <person name="Nagy L.G."/>
            <person name="Kovacs G.M."/>
        </authorList>
    </citation>
    <scope>NUCLEOTIDE SEQUENCE [LARGE SCALE GENOMIC DNA]</scope>
    <source>
        <strain evidence="5 6">DSE2036</strain>
    </source>
</reference>
<evidence type="ECO:0000259" key="4">
    <source>
        <dbReference type="Pfam" id="PF05368"/>
    </source>
</evidence>
<gene>
    <name evidence="5" type="ORF">DM02DRAFT_235425</name>
</gene>
<dbReference type="Pfam" id="PF05368">
    <property type="entry name" value="NmrA"/>
    <property type="match status" value="1"/>
</dbReference>
<accession>A0A2V1ECY9</accession>
<dbReference type="Gene3D" id="3.90.25.10">
    <property type="entry name" value="UDP-galactose 4-epimerase, domain 1"/>
    <property type="match status" value="1"/>
</dbReference>
<dbReference type="GO" id="GO:0016491">
    <property type="term" value="F:oxidoreductase activity"/>
    <property type="evidence" value="ECO:0007669"/>
    <property type="project" value="UniProtKB-KW"/>
</dbReference>
<evidence type="ECO:0000256" key="2">
    <source>
        <dbReference type="ARBA" id="ARBA00022857"/>
    </source>
</evidence>
<dbReference type="EMBL" id="KZ805302">
    <property type="protein sequence ID" value="PVI07899.1"/>
    <property type="molecule type" value="Genomic_DNA"/>
</dbReference>
<comment type="similarity">
    <text evidence="1">Belongs to the NmrA-type oxidoreductase family. Isoflavone reductase subfamily.</text>
</comment>
<evidence type="ECO:0000256" key="3">
    <source>
        <dbReference type="ARBA" id="ARBA00023002"/>
    </source>
</evidence>
<evidence type="ECO:0000313" key="5">
    <source>
        <dbReference type="EMBL" id="PVI07899.1"/>
    </source>
</evidence>
<organism evidence="5 6">
    <name type="scientific">Periconia macrospinosa</name>
    <dbReference type="NCBI Taxonomy" id="97972"/>
    <lineage>
        <taxon>Eukaryota</taxon>
        <taxon>Fungi</taxon>
        <taxon>Dikarya</taxon>
        <taxon>Ascomycota</taxon>
        <taxon>Pezizomycotina</taxon>
        <taxon>Dothideomycetes</taxon>
        <taxon>Pleosporomycetidae</taxon>
        <taxon>Pleosporales</taxon>
        <taxon>Massarineae</taxon>
        <taxon>Periconiaceae</taxon>
        <taxon>Periconia</taxon>
    </lineage>
</organism>
<protein>
    <submittedName>
        <fullName evidence="5">NAD(P)-binding protein</fullName>
    </submittedName>
</protein>
<dbReference type="PANTHER" id="PTHR47706:SF4">
    <property type="entry name" value="NMRA-LIKE DOMAIN-CONTAINING PROTEIN"/>
    <property type="match status" value="1"/>
</dbReference>
<keyword evidence="2" id="KW-0521">NADP</keyword>
<dbReference type="SUPFAM" id="SSF51735">
    <property type="entry name" value="NAD(P)-binding Rossmann-fold domains"/>
    <property type="match status" value="1"/>
</dbReference>
<dbReference type="InterPro" id="IPR008030">
    <property type="entry name" value="NmrA-like"/>
</dbReference>
<evidence type="ECO:0000256" key="1">
    <source>
        <dbReference type="ARBA" id="ARBA00005725"/>
    </source>
</evidence>
<feature type="domain" description="NmrA-like" evidence="4">
    <location>
        <begin position="3"/>
        <end position="311"/>
    </location>
</feature>
<keyword evidence="3" id="KW-0560">Oxidoreductase</keyword>
<dbReference type="OrthoDB" id="10000533at2759"/>